<dbReference type="InterPro" id="IPR039564">
    <property type="entry name" value="Peptidase_C39-like"/>
</dbReference>
<gene>
    <name evidence="3" type="ORF">A2482_02780</name>
</gene>
<accession>A0A1F5T5L9</accession>
<name>A0A1F5T5L9_9BACT</name>
<dbReference type="Pfam" id="PF13529">
    <property type="entry name" value="Peptidase_C39_2"/>
    <property type="match status" value="1"/>
</dbReference>
<dbReference type="EMBL" id="MFGM01000077">
    <property type="protein sequence ID" value="OGF34268.1"/>
    <property type="molecule type" value="Genomic_DNA"/>
</dbReference>
<dbReference type="Gene3D" id="3.90.70.10">
    <property type="entry name" value="Cysteine proteinases"/>
    <property type="match status" value="1"/>
</dbReference>
<protein>
    <recommendedName>
        <fullName evidence="2">Peptidase C39-like domain-containing protein</fullName>
    </recommendedName>
</protein>
<evidence type="ECO:0000256" key="1">
    <source>
        <dbReference type="SAM" id="SignalP"/>
    </source>
</evidence>
<feature type="signal peptide" evidence="1">
    <location>
        <begin position="1"/>
        <end position="23"/>
    </location>
</feature>
<dbReference type="AlphaFoldDB" id="A0A1F5T5L9"/>
<sequence length="283" mass="31424">MKQNSGRILFFLCLALSMAGCTAQPVDVVVQKKTAVEQPEALVDEKVMVAEDKVMVTEDPVVDELPTKVNLNVAFATQAPNSDWGLPYQEACEEAALIQARKYFYNEKLDKAIMDVEIKKVVEWETAHFNLYTDTALSEVKIMADEYFGLDVEISEDVSVENIKKQLARGFLVIAPTAGRELGNPNFKQPGPIYHFVVIRGYKGDNFIVNDVGTRKGEGYVYAADVLTNAIHDLAVIDGQIFRPYEEVALEDSVKQARMLTGAPRVLIVKDKGDGFKIADPDD</sequence>
<keyword evidence="1" id="KW-0732">Signal</keyword>
<reference evidence="3 4" key="1">
    <citation type="journal article" date="2016" name="Nat. Commun.">
        <title>Thousands of microbial genomes shed light on interconnected biogeochemical processes in an aquifer system.</title>
        <authorList>
            <person name="Anantharaman K."/>
            <person name="Brown C.T."/>
            <person name="Hug L.A."/>
            <person name="Sharon I."/>
            <person name="Castelle C.J."/>
            <person name="Probst A.J."/>
            <person name="Thomas B.C."/>
            <person name="Singh A."/>
            <person name="Wilkins M.J."/>
            <person name="Karaoz U."/>
            <person name="Brodie E.L."/>
            <person name="Williams K.H."/>
            <person name="Hubbard S.S."/>
            <person name="Banfield J.F."/>
        </authorList>
    </citation>
    <scope>NUCLEOTIDE SEQUENCE [LARGE SCALE GENOMIC DNA]</scope>
</reference>
<organism evidence="3 4">
    <name type="scientific">Candidatus Falkowbacteria bacterium RIFOXYC2_FULL_48_21</name>
    <dbReference type="NCBI Taxonomy" id="1798005"/>
    <lineage>
        <taxon>Bacteria</taxon>
        <taxon>Candidatus Falkowiibacteriota</taxon>
    </lineage>
</organism>
<dbReference type="PROSITE" id="PS51257">
    <property type="entry name" value="PROKAR_LIPOPROTEIN"/>
    <property type="match status" value="1"/>
</dbReference>
<dbReference type="Proteomes" id="UP000178656">
    <property type="component" value="Unassembled WGS sequence"/>
</dbReference>
<comment type="caution">
    <text evidence="3">The sequence shown here is derived from an EMBL/GenBank/DDBJ whole genome shotgun (WGS) entry which is preliminary data.</text>
</comment>
<evidence type="ECO:0000313" key="4">
    <source>
        <dbReference type="Proteomes" id="UP000178656"/>
    </source>
</evidence>
<evidence type="ECO:0000313" key="3">
    <source>
        <dbReference type="EMBL" id="OGF34268.1"/>
    </source>
</evidence>
<feature type="domain" description="Peptidase C39-like" evidence="2">
    <location>
        <begin position="71"/>
        <end position="211"/>
    </location>
</feature>
<evidence type="ECO:0000259" key="2">
    <source>
        <dbReference type="Pfam" id="PF13529"/>
    </source>
</evidence>
<feature type="chain" id="PRO_5009521338" description="Peptidase C39-like domain-containing protein" evidence="1">
    <location>
        <begin position="24"/>
        <end position="283"/>
    </location>
</feature>
<proteinExistence type="predicted"/>